<protein>
    <submittedName>
        <fullName evidence="1">Uncharacterized protein</fullName>
    </submittedName>
</protein>
<reference evidence="1 2" key="1">
    <citation type="journal article" date="2018" name="Nat. Ecol. Evol.">
        <title>Pezizomycetes genomes reveal the molecular basis of ectomycorrhizal truffle lifestyle.</title>
        <authorList>
            <person name="Murat C."/>
            <person name="Payen T."/>
            <person name="Noel B."/>
            <person name="Kuo A."/>
            <person name="Morin E."/>
            <person name="Chen J."/>
            <person name="Kohler A."/>
            <person name="Krizsan K."/>
            <person name="Balestrini R."/>
            <person name="Da Silva C."/>
            <person name="Montanini B."/>
            <person name="Hainaut M."/>
            <person name="Levati E."/>
            <person name="Barry K.W."/>
            <person name="Belfiori B."/>
            <person name="Cichocki N."/>
            <person name="Clum A."/>
            <person name="Dockter R.B."/>
            <person name="Fauchery L."/>
            <person name="Guy J."/>
            <person name="Iotti M."/>
            <person name="Le Tacon F."/>
            <person name="Lindquist E.A."/>
            <person name="Lipzen A."/>
            <person name="Malagnac F."/>
            <person name="Mello A."/>
            <person name="Molinier V."/>
            <person name="Miyauchi S."/>
            <person name="Poulain J."/>
            <person name="Riccioni C."/>
            <person name="Rubini A."/>
            <person name="Sitrit Y."/>
            <person name="Splivallo R."/>
            <person name="Traeger S."/>
            <person name="Wang M."/>
            <person name="Zifcakova L."/>
            <person name="Wipf D."/>
            <person name="Zambonelli A."/>
            <person name="Paolocci F."/>
            <person name="Nowrousian M."/>
            <person name="Ottonello S."/>
            <person name="Baldrian P."/>
            <person name="Spatafora J.W."/>
            <person name="Henrissat B."/>
            <person name="Nagy L.G."/>
            <person name="Aury J.M."/>
            <person name="Wincker P."/>
            <person name="Grigoriev I.V."/>
            <person name="Bonfante P."/>
            <person name="Martin F.M."/>
        </authorList>
    </citation>
    <scope>NUCLEOTIDE SEQUENCE [LARGE SCALE GENOMIC DNA]</scope>
    <source>
        <strain evidence="1 2">ATCC MYA-4762</strain>
    </source>
</reference>
<gene>
    <name evidence="1" type="ORF">L211DRAFT_644940</name>
</gene>
<organism evidence="1 2">
    <name type="scientific">Terfezia boudieri ATCC MYA-4762</name>
    <dbReference type="NCBI Taxonomy" id="1051890"/>
    <lineage>
        <taxon>Eukaryota</taxon>
        <taxon>Fungi</taxon>
        <taxon>Dikarya</taxon>
        <taxon>Ascomycota</taxon>
        <taxon>Pezizomycotina</taxon>
        <taxon>Pezizomycetes</taxon>
        <taxon>Pezizales</taxon>
        <taxon>Pezizaceae</taxon>
        <taxon>Terfezia</taxon>
    </lineage>
</organism>
<name>A0A3N4LV23_9PEZI</name>
<evidence type="ECO:0000313" key="1">
    <source>
        <dbReference type="EMBL" id="RPB26650.1"/>
    </source>
</evidence>
<dbReference type="EMBL" id="ML121533">
    <property type="protein sequence ID" value="RPB26650.1"/>
    <property type="molecule type" value="Genomic_DNA"/>
</dbReference>
<keyword evidence="2" id="KW-1185">Reference proteome</keyword>
<dbReference type="InParanoid" id="A0A3N4LV23"/>
<proteinExistence type="predicted"/>
<accession>A0A3N4LV23</accession>
<dbReference type="AlphaFoldDB" id="A0A3N4LV23"/>
<evidence type="ECO:0000313" key="2">
    <source>
        <dbReference type="Proteomes" id="UP000267821"/>
    </source>
</evidence>
<dbReference type="Proteomes" id="UP000267821">
    <property type="component" value="Unassembled WGS sequence"/>
</dbReference>
<sequence length="76" mass="8480">MDNAARVFLYVLLASKSKARFLSTTEALNSLFLVHQVSNLDEGGSFRQRWIISTKAYHFEASPLPTPDSTLPRLGP</sequence>